<dbReference type="InterPro" id="IPR027051">
    <property type="entry name" value="XdhC_Rossmann_dom"/>
</dbReference>
<dbReference type="AlphaFoldDB" id="A0A4Y7RVX1"/>
<protein>
    <submittedName>
        <fullName evidence="3">Putative xanthine dehydrogenase subunit A</fullName>
        <ecNumber evidence="3">1.17.1.4</ecNumber>
    </submittedName>
</protein>
<dbReference type="RefSeq" id="WP_134212908.1">
    <property type="nucleotide sequence ID" value="NZ_QFFZ01000007.1"/>
</dbReference>
<sequence>MEDNLQQGKTIVTVIAQENLSEGLPGSKIVITAGGASKKGSLQLNWLEDAAAELVKASQSDGMFKTAELVNPARPEQRATVMIDPYLAQPELIILGGGHIALPLANIGQLLGYQVTVVDDRPDFVSAERFSGVYKSICCSFDDIENILSLGPASSVVIVTRGHMHDLDCLSKVIKYPVAYLGMIGSRRKIKMIRQQLLDDGIDIEKIEKVRMPIGLDIGAQTPAEIAVCIAAEMIKDRRGGGAGSLAAGRTQKVDHPNDCELPSVADKESLYRAIIAAKEGTPAALATIVKTKGSTPRKAGARMLIYRDGRILGTIGGGCGESEVRLQALGVIDEQKARLHKVSLTADIAAAEGMACGGTMEVFIEPATMFAEAFNGGEK</sequence>
<gene>
    <name evidence="3" type="primary">pucA_2</name>
    <name evidence="3" type="ORF">Pmgp_01034</name>
</gene>
<dbReference type="EMBL" id="QFFZ01000007">
    <property type="protein sequence ID" value="TEB12417.1"/>
    <property type="molecule type" value="Genomic_DNA"/>
</dbReference>
<keyword evidence="3" id="KW-0560">Oxidoreductase</keyword>
<evidence type="ECO:0000313" key="4">
    <source>
        <dbReference type="Proteomes" id="UP000297597"/>
    </source>
</evidence>
<feature type="domain" description="XdhC- CoxI" evidence="1">
    <location>
        <begin position="278"/>
        <end position="342"/>
    </location>
</feature>
<dbReference type="InterPro" id="IPR052698">
    <property type="entry name" value="MoCofactor_Util/Proc"/>
</dbReference>
<comment type="caution">
    <text evidence="3">The sequence shown here is derived from an EMBL/GenBank/DDBJ whole genome shotgun (WGS) entry which is preliminary data.</text>
</comment>
<dbReference type="Pfam" id="PF13478">
    <property type="entry name" value="XdhC_C"/>
    <property type="match status" value="1"/>
</dbReference>
<evidence type="ECO:0000313" key="3">
    <source>
        <dbReference type="EMBL" id="TEB12417.1"/>
    </source>
</evidence>
<dbReference type="Pfam" id="PF02625">
    <property type="entry name" value="XdhC_CoxI"/>
    <property type="match status" value="1"/>
</dbReference>
<proteinExistence type="predicted"/>
<dbReference type="PANTHER" id="PTHR30388:SF6">
    <property type="entry name" value="XANTHINE DEHYDROGENASE SUBUNIT A-RELATED"/>
    <property type="match status" value="1"/>
</dbReference>
<evidence type="ECO:0000259" key="2">
    <source>
        <dbReference type="Pfam" id="PF13478"/>
    </source>
</evidence>
<dbReference type="PANTHER" id="PTHR30388">
    <property type="entry name" value="ALDEHYDE OXIDOREDUCTASE MOLYBDENUM COFACTOR ASSEMBLY PROTEIN"/>
    <property type="match status" value="1"/>
</dbReference>
<evidence type="ECO:0000259" key="1">
    <source>
        <dbReference type="Pfam" id="PF02625"/>
    </source>
</evidence>
<dbReference type="Proteomes" id="UP000297597">
    <property type="component" value="Unassembled WGS sequence"/>
</dbReference>
<organism evidence="3 4">
    <name type="scientific">Pelotomaculum propionicicum</name>
    <dbReference type="NCBI Taxonomy" id="258475"/>
    <lineage>
        <taxon>Bacteria</taxon>
        <taxon>Bacillati</taxon>
        <taxon>Bacillota</taxon>
        <taxon>Clostridia</taxon>
        <taxon>Eubacteriales</taxon>
        <taxon>Desulfotomaculaceae</taxon>
        <taxon>Pelotomaculum</taxon>
    </lineage>
</organism>
<keyword evidence="4" id="KW-1185">Reference proteome</keyword>
<dbReference type="Gene3D" id="3.40.50.720">
    <property type="entry name" value="NAD(P)-binding Rossmann-like Domain"/>
    <property type="match status" value="1"/>
</dbReference>
<dbReference type="OrthoDB" id="9773039at2"/>
<reference evidence="3 4" key="1">
    <citation type="journal article" date="2018" name="Environ. Microbiol.">
        <title>Novel energy conservation strategies and behaviour of Pelotomaculum schinkii driving syntrophic propionate catabolism.</title>
        <authorList>
            <person name="Hidalgo-Ahumada C.A.P."/>
            <person name="Nobu M.K."/>
            <person name="Narihiro T."/>
            <person name="Tamaki H."/>
            <person name="Liu W.T."/>
            <person name="Kamagata Y."/>
            <person name="Stams A.J.M."/>
            <person name="Imachi H."/>
            <person name="Sousa D.Z."/>
        </authorList>
    </citation>
    <scope>NUCLEOTIDE SEQUENCE [LARGE SCALE GENOMIC DNA]</scope>
    <source>
        <strain evidence="3 4">MGP</strain>
    </source>
</reference>
<dbReference type="InterPro" id="IPR003777">
    <property type="entry name" value="XdhC_CoxI"/>
</dbReference>
<dbReference type="EC" id="1.17.1.4" evidence="3"/>
<feature type="domain" description="XdhC Rossmann" evidence="2">
    <location>
        <begin position="92"/>
        <end position="234"/>
    </location>
</feature>
<accession>A0A4Y7RVX1</accession>
<name>A0A4Y7RVX1_9FIRM</name>
<dbReference type="GO" id="GO:0004854">
    <property type="term" value="F:xanthine dehydrogenase activity"/>
    <property type="evidence" value="ECO:0007669"/>
    <property type="project" value="UniProtKB-EC"/>
</dbReference>